<gene>
    <name evidence="1" type="ORF">JPH1_49200</name>
</gene>
<name>A0AAI8X502_MYCAV</name>
<reference evidence="1 2" key="1">
    <citation type="submission" date="2019-09" db="EMBL/GenBank/DDBJ databases">
        <title>Complete genome sequence of Mycobacterium avium subsp. hominissuis strain JP-H-1.</title>
        <authorList>
            <person name="Kinoshita Y."/>
            <person name="Niwa H."/>
            <person name="Uchida-Fujii E."/>
            <person name="Nukada T."/>
        </authorList>
    </citation>
    <scope>NUCLEOTIDE SEQUENCE [LARGE SCALE GENOMIC DNA]</scope>
    <source>
        <strain evidence="1 2">JP-H-1</strain>
    </source>
</reference>
<sequence length="145" mass="16512">MQAEDQVSPREMVRRGLLLDGLGQPVDLNAVDWHVRQRHPGAAPSEVQDETLAVIRSLVSDGLVRLGAQVMVGEHLGGVATDGERFVAWDQPLERSMHKISHVYLKHYDDPEQWMYAAWMQLTDKGEQLARSFEQADLDSYRKFQ</sequence>
<dbReference type="AlphaFoldDB" id="A0AAI8X502"/>
<protein>
    <submittedName>
        <fullName evidence="1">Uncharacterized protein</fullName>
    </submittedName>
</protein>
<accession>A0AAI8X502</accession>
<proteinExistence type="predicted"/>
<evidence type="ECO:0000313" key="2">
    <source>
        <dbReference type="Proteomes" id="UP000327362"/>
    </source>
</evidence>
<organism evidence="1 2">
    <name type="scientific">Mycobacterium avium subsp. hominissuis</name>
    <dbReference type="NCBI Taxonomy" id="439334"/>
    <lineage>
        <taxon>Bacteria</taxon>
        <taxon>Bacillati</taxon>
        <taxon>Actinomycetota</taxon>
        <taxon>Actinomycetes</taxon>
        <taxon>Mycobacteriales</taxon>
        <taxon>Mycobacteriaceae</taxon>
        <taxon>Mycobacterium</taxon>
        <taxon>Mycobacterium avium complex (MAC)</taxon>
    </lineage>
</organism>
<dbReference type="Proteomes" id="UP000327362">
    <property type="component" value="Chromosome"/>
</dbReference>
<dbReference type="EMBL" id="AP020326">
    <property type="protein sequence ID" value="BBN50445.1"/>
    <property type="molecule type" value="Genomic_DNA"/>
</dbReference>
<evidence type="ECO:0000313" key="1">
    <source>
        <dbReference type="EMBL" id="BBN50445.1"/>
    </source>
</evidence>